<dbReference type="SUPFAM" id="SSF48508">
    <property type="entry name" value="Nuclear receptor ligand-binding domain"/>
    <property type="match status" value="1"/>
</dbReference>
<dbReference type="GO" id="GO:0030154">
    <property type="term" value="P:cell differentiation"/>
    <property type="evidence" value="ECO:0007669"/>
    <property type="project" value="TreeGrafter"/>
</dbReference>
<dbReference type="GO" id="GO:0000978">
    <property type="term" value="F:RNA polymerase II cis-regulatory region sequence-specific DNA binding"/>
    <property type="evidence" value="ECO:0007669"/>
    <property type="project" value="TreeGrafter"/>
</dbReference>
<evidence type="ECO:0000256" key="4">
    <source>
        <dbReference type="ARBA" id="ARBA00022833"/>
    </source>
</evidence>
<proteinExistence type="inferred from homology"/>
<evidence type="ECO:0000256" key="6">
    <source>
        <dbReference type="ARBA" id="ARBA00023125"/>
    </source>
</evidence>
<dbReference type="Gene3D" id="1.10.565.10">
    <property type="entry name" value="Retinoid X Receptor"/>
    <property type="match status" value="1"/>
</dbReference>
<protein>
    <submittedName>
        <fullName evidence="14">Nuclear receptor subfamily 1 group D member 2-like</fullName>
    </submittedName>
</protein>
<evidence type="ECO:0000256" key="8">
    <source>
        <dbReference type="ARBA" id="ARBA00023170"/>
    </source>
</evidence>
<gene>
    <name evidence="14" type="primary">nr1d2b</name>
</gene>
<keyword evidence="5 10" id="KW-0805">Transcription regulation</keyword>
<dbReference type="SUPFAM" id="SSF57716">
    <property type="entry name" value="Glucocorticoid receptor-like (DNA-binding domain)"/>
    <property type="match status" value="1"/>
</dbReference>
<accession>A0A672Z9I2</accession>
<dbReference type="GO" id="GO:0009755">
    <property type="term" value="P:hormone-mediated signaling pathway"/>
    <property type="evidence" value="ECO:0007669"/>
    <property type="project" value="TreeGrafter"/>
</dbReference>
<evidence type="ECO:0000313" key="14">
    <source>
        <dbReference type="Ensembl" id="ENSSORP00005013188.1"/>
    </source>
</evidence>
<keyword evidence="7 10" id="KW-0804">Transcription</keyword>
<evidence type="ECO:0000256" key="5">
    <source>
        <dbReference type="ARBA" id="ARBA00023015"/>
    </source>
</evidence>
<evidence type="ECO:0000256" key="11">
    <source>
        <dbReference type="SAM" id="MobiDB-lite"/>
    </source>
</evidence>
<dbReference type="Ensembl" id="ENSSORT00005013596.1">
    <property type="protein sequence ID" value="ENSSORP00005013188.1"/>
    <property type="gene ID" value="ENSSORG00005006852.1"/>
</dbReference>
<dbReference type="SMART" id="SM00430">
    <property type="entry name" value="HOLI"/>
    <property type="match status" value="1"/>
</dbReference>
<dbReference type="GO" id="GO:0005737">
    <property type="term" value="C:cytoplasm"/>
    <property type="evidence" value="ECO:0007669"/>
    <property type="project" value="UniProtKB-SubCell"/>
</dbReference>
<evidence type="ECO:0000256" key="7">
    <source>
        <dbReference type="ARBA" id="ARBA00023163"/>
    </source>
</evidence>
<dbReference type="GO" id="GO:0004879">
    <property type="term" value="F:nuclear receptor activity"/>
    <property type="evidence" value="ECO:0007669"/>
    <property type="project" value="TreeGrafter"/>
</dbReference>
<evidence type="ECO:0000256" key="9">
    <source>
        <dbReference type="ARBA" id="ARBA00023242"/>
    </source>
</evidence>
<reference evidence="14" key="1">
    <citation type="submission" date="2019-06" db="EMBL/GenBank/DDBJ databases">
        <authorList>
            <consortium name="Wellcome Sanger Institute Data Sharing"/>
        </authorList>
    </citation>
    <scope>NUCLEOTIDE SEQUENCE [LARGE SCALE GENOMIC DNA]</scope>
</reference>
<keyword evidence="3 10" id="KW-0863">Zinc-finger</keyword>
<dbReference type="PANTHER" id="PTHR24082:SF112">
    <property type="entry name" value="NUCLEAR RECEPTOR SUBFAMILY 1 GROUP D MEMBER 2"/>
    <property type="match status" value="1"/>
</dbReference>
<dbReference type="FunCoup" id="A0A672Z9I2">
    <property type="interactions" value="357"/>
</dbReference>
<comment type="similarity">
    <text evidence="10">Belongs to the nuclear hormone receptor family.</text>
</comment>
<dbReference type="Pfam" id="PF00104">
    <property type="entry name" value="Hormone_recep"/>
    <property type="match status" value="1"/>
</dbReference>
<dbReference type="PRINTS" id="PR00047">
    <property type="entry name" value="STROIDFINGER"/>
</dbReference>
<dbReference type="Pfam" id="PF00105">
    <property type="entry name" value="zf-C4"/>
    <property type="match status" value="1"/>
</dbReference>
<dbReference type="PRINTS" id="PR00398">
    <property type="entry name" value="STRDHORMONER"/>
</dbReference>
<dbReference type="PROSITE" id="PS51843">
    <property type="entry name" value="NR_LBD"/>
    <property type="match status" value="1"/>
</dbReference>
<dbReference type="GO" id="GO:0005634">
    <property type="term" value="C:nucleus"/>
    <property type="evidence" value="ECO:0007669"/>
    <property type="project" value="UniProtKB-SubCell"/>
</dbReference>
<dbReference type="OrthoDB" id="7634782at2759"/>
<reference evidence="14" key="3">
    <citation type="submission" date="2025-09" db="UniProtKB">
        <authorList>
            <consortium name="Ensembl"/>
        </authorList>
    </citation>
    <scope>IDENTIFICATION</scope>
</reference>
<keyword evidence="4 10" id="KW-0862">Zinc</keyword>
<feature type="domain" description="Nuclear receptor" evidence="12">
    <location>
        <begin position="88"/>
        <end position="164"/>
    </location>
</feature>
<dbReference type="GO" id="GO:0000122">
    <property type="term" value="P:negative regulation of transcription by RNA polymerase II"/>
    <property type="evidence" value="ECO:0007669"/>
    <property type="project" value="TreeGrafter"/>
</dbReference>
<evidence type="ECO:0000256" key="2">
    <source>
        <dbReference type="ARBA" id="ARBA00022723"/>
    </source>
</evidence>
<dbReference type="CDD" id="cd06940">
    <property type="entry name" value="NR_LBD_REV_ERB"/>
    <property type="match status" value="1"/>
</dbReference>
<feature type="compositionally biased region" description="Low complexity" evidence="11">
    <location>
        <begin position="222"/>
        <end position="262"/>
    </location>
</feature>
<feature type="region of interest" description="Disordered" evidence="11">
    <location>
        <begin position="213"/>
        <end position="270"/>
    </location>
</feature>
<dbReference type="PROSITE" id="PS00031">
    <property type="entry name" value="NUCLEAR_REC_DBD_1"/>
    <property type="match status" value="1"/>
</dbReference>
<evidence type="ECO:0000313" key="15">
    <source>
        <dbReference type="Proteomes" id="UP000472271"/>
    </source>
</evidence>
<dbReference type="InterPro" id="IPR001723">
    <property type="entry name" value="Nuclear_hrmn_rcpt"/>
</dbReference>
<dbReference type="InterPro" id="IPR013088">
    <property type="entry name" value="Znf_NHR/GATA"/>
</dbReference>
<organism evidence="14 15">
    <name type="scientific">Sphaeramia orbicularis</name>
    <name type="common">orbiculate cardinalfish</name>
    <dbReference type="NCBI Taxonomy" id="375764"/>
    <lineage>
        <taxon>Eukaryota</taxon>
        <taxon>Metazoa</taxon>
        <taxon>Chordata</taxon>
        <taxon>Craniata</taxon>
        <taxon>Vertebrata</taxon>
        <taxon>Euteleostomi</taxon>
        <taxon>Actinopterygii</taxon>
        <taxon>Neopterygii</taxon>
        <taxon>Teleostei</taxon>
        <taxon>Neoteleostei</taxon>
        <taxon>Acanthomorphata</taxon>
        <taxon>Gobiaria</taxon>
        <taxon>Kurtiformes</taxon>
        <taxon>Apogonoidei</taxon>
        <taxon>Apogonidae</taxon>
        <taxon>Apogoninae</taxon>
        <taxon>Sphaeramia</taxon>
    </lineage>
</organism>
<dbReference type="SMART" id="SM00399">
    <property type="entry name" value="ZnF_C4"/>
    <property type="match status" value="1"/>
</dbReference>
<dbReference type="InParanoid" id="A0A672Z9I2"/>
<keyword evidence="6 10" id="KW-0238">DNA-binding</keyword>
<evidence type="ECO:0000256" key="3">
    <source>
        <dbReference type="ARBA" id="ARBA00022771"/>
    </source>
</evidence>
<keyword evidence="15" id="KW-1185">Reference proteome</keyword>
<feature type="domain" description="NR LBD" evidence="13">
    <location>
        <begin position="264"/>
        <end position="591"/>
    </location>
</feature>
<keyword evidence="8 10" id="KW-0675">Receptor</keyword>
<dbReference type="FunFam" id="3.30.50.10:FF:000013">
    <property type="entry name" value="Nuclear receptor subfamily 1 group D member 2"/>
    <property type="match status" value="1"/>
</dbReference>
<evidence type="ECO:0000259" key="12">
    <source>
        <dbReference type="PROSITE" id="PS51030"/>
    </source>
</evidence>
<dbReference type="PROSITE" id="PS51030">
    <property type="entry name" value="NUCLEAR_REC_DBD_2"/>
    <property type="match status" value="1"/>
</dbReference>
<reference evidence="14" key="2">
    <citation type="submission" date="2025-08" db="UniProtKB">
        <authorList>
            <consortium name="Ensembl"/>
        </authorList>
    </citation>
    <scope>IDENTIFICATION</scope>
</reference>
<evidence type="ECO:0000256" key="10">
    <source>
        <dbReference type="RuleBase" id="RU004334"/>
    </source>
</evidence>
<dbReference type="Gene3D" id="3.30.50.10">
    <property type="entry name" value="Erythroid Transcription Factor GATA-1, subunit A"/>
    <property type="match status" value="1"/>
</dbReference>
<name>A0A672Z9I2_9TELE</name>
<sequence length="591" mass="64486">MESTKAGVIAYISSASSASSPESCHSDSSNGSYQSASPPRGSSPSRRQLGQPADPALHAEGQNLSGTQKTGRSSSTAKCGITKINGLVLLCKVCGDVASGFHYGVHACEGCKGFFRRSIQQNIQYKKCLKNESCPIMRINRNRCQQCRFKKCLMVGMSRDSVRFGRIPKREKQRMLLEMQSAMNNMMNNSQLHNQLHSSQTLPIAKPLPACAFNPTSEDAGPAPSCSPASSPCLSQSDSSSDPEPTISMDTSPSSASPSASDSSEEEVIGSVTRAHQETFMYNQEQSNLTAEAPPSTALQNTAVVNNVTNHRIDERQDAWNHHNNLVTMATQDPPSTLGHQGQEDIGCPFRGSKSSSSHCPAYVHGAFKTQAAEPPAHGTHSQPLWRGGNRMHLVCPMNMSPHVDPQKSGHEVWEEFSHSFTPAVREVVEFAKKIPGFKDLTQHDQVSLLKAGTFEVLVVRFASLFDVNDRTVTFLGGKKYSMDSLRAMGAGDLLNSMFDFSEKLMNLGLSEEEMSLFTAVVLVSADRSGIENVNSVEALQETLIRALRSLIMKNHPNESAIFTKLLLKLPDLRSLNNMHSEQLLAFKVHS</sequence>
<dbReference type="GO" id="GO:0045944">
    <property type="term" value="P:positive regulation of transcription by RNA polymerase II"/>
    <property type="evidence" value="ECO:0007669"/>
    <property type="project" value="TreeGrafter"/>
</dbReference>
<feature type="compositionally biased region" description="Polar residues" evidence="11">
    <location>
        <begin position="62"/>
        <end position="76"/>
    </location>
</feature>
<feature type="compositionally biased region" description="Low complexity" evidence="11">
    <location>
        <begin position="14"/>
        <end position="47"/>
    </location>
</feature>
<dbReference type="InterPro" id="IPR001628">
    <property type="entry name" value="Znf_hrmn_rcpt"/>
</dbReference>
<feature type="region of interest" description="Disordered" evidence="11">
    <location>
        <begin position="14"/>
        <end position="76"/>
    </location>
</feature>
<dbReference type="InterPro" id="IPR000536">
    <property type="entry name" value="Nucl_hrmn_rcpt_lig-bd"/>
</dbReference>
<dbReference type="InterPro" id="IPR035500">
    <property type="entry name" value="NHR-like_dom_sf"/>
</dbReference>
<dbReference type="CDD" id="cd07166">
    <property type="entry name" value="NR_DBD_REV_ERB"/>
    <property type="match status" value="1"/>
</dbReference>
<dbReference type="AlphaFoldDB" id="A0A672Z9I2"/>
<dbReference type="Proteomes" id="UP000472271">
    <property type="component" value="Chromosome 11"/>
</dbReference>
<dbReference type="GO" id="GO:0008270">
    <property type="term" value="F:zinc ion binding"/>
    <property type="evidence" value="ECO:0007669"/>
    <property type="project" value="UniProtKB-KW"/>
</dbReference>
<comment type="subcellular location">
    <subcellularLocation>
        <location evidence="1">Cytoplasm</location>
    </subcellularLocation>
    <subcellularLocation>
        <location evidence="10">Nucleus</location>
    </subcellularLocation>
</comment>
<dbReference type="InterPro" id="IPR050234">
    <property type="entry name" value="Nuclear_hormone_rcpt_NR1"/>
</dbReference>
<keyword evidence="2 10" id="KW-0479">Metal-binding</keyword>
<dbReference type="PANTHER" id="PTHR24082">
    <property type="entry name" value="NUCLEAR HORMONE RECEPTOR"/>
    <property type="match status" value="1"/>
</dbReference>
<evidence type="ECO:0000259" key="13">
    <source>
        <dbReference type="PROSITE" id="PS51843"/>
    </source>
</evidence>
<keyword evidence="9 10" id="KW-0539">Nucleus</keyword>
<evidence type="ECO:0000256" key="1">
    <source>
        <dbReference type="ARBA" id="ARBA00004496"/>
    </source>
</evidence>